<dbReference type="PANTHER" id="PTHR35826:SF1">
    <property type="entry name" value="PROTEIN ATP6V1FNB-LIKE"/>
    <property type="match status" value="1"/>
</dbReference>
<name>A0AAD8DCM0_ACIOX</name>
<accession>A0AAD8DCM0</accession>
<dbReference type="PANTHER" id="PTHR35826">
    <property type="entry name" value="PROTEIN ATP6V1FNB-LIKE"/>
    <property type="match status" value="1"/>
</dbReference>
<keyword evidence="3" id="KW-1185">Reference proteome</keyword>
<proteinExistence type="predicted"/>
<organism evidence="2 3">
    <name type="scientific">Acipenser oxyrinchus oxyrinchus</name>
    <dbReference type="NCBI Taxonomy" id="40147"/>
    <lineage>
        <taxon>Eukaryota</taxon>
        <taxon>Metazoa</taxon>
        <taxon>Chordata</taxon>
        <taxon>Craniata</taxon>
        <taxon>Vertebrata</taxon>
        <taxon>Euteleostomi</taxon>
        <taxon>Actinopterygii</taxon>
        <taxon>Chondrostei</taxon>
        <taxon>Acipenseriformes</taxon>
        <taxon>Acipenseridae</taxon>
        <taxon>Acipenser</taxon>
    </lineage>
</organism>
<dbReference type="EMBL" id="JAGXEW010000010">
    <property type="protein sequence ID" value="KAK1166895.1"/>
    <property type="molecule type" value="Genomic_DNA"/>
</dbReference>
<reference evidence="2" key="1">
    <citation type="submission" date="2022-02" db="EMBL/GenBank/DDBJ databases">
        <title>Atlantic sturgeon de novo genome assembly.</title>
        <authorList>
            <person name="Stock M."/>
            <person name="Klopp C."/>
            <person name="Guiguen Y."/>
            <person name="Cabau C."/>
            <person name="Parinello H."/>
            <person name="Santidrian Yebra-Pimentel E."/>
            <person name="Kuhl H."/>
            <person name="Dirks R.P."/>
            <person name="Guessner J."/>
            <person name="Wuertz S."/>
            <person name="Du K."/>
            <person name="Schartl M."/>
        </authorList>
    </citation>
    <scope>NUCLEOTIDE SEQUENCE</scope>
    <source>
        <strain evidence="2">STURGEONOMICS-FGT-2020</strain>
        <tissue evidence="2">Whole blood</tissue>
    </source>
</reference>
<dbReference type="AlphaFoldDB" id="A0AAD8DCM0"/>
<evidence type="ECO:0000313" key="3">
    <source>
        <dbReference type="Proteomes" id="UP001230051"/>
    </source>
</evidence>
<feature type="domain" description="Sperm microtubule inner protein 1 C-terminal" evidence="1">
    <location>
        <begin position="52"/>
        <end position="164"/>
    </location>
</feature>
<evidence type="ECO:0000313" key="2">
    <source>
        <dbReference type="EMBL" id="KAK1166895.1"/>
    </source>
</evidence>
<feature type="non-terminal residue" evidence="2">
    <location>
        <position position="174"/>
    </location>
</feature>
<dbReference type="Pfam" id="PF22589">
    <property type="entry name" value="SPMIP1"/>
    <property type="match status" value="1"/>
</dbReference>
<dbReference type="InterPro" id="IPR054323">
    <property type="entry name" value="SPMIP1_C"/>
</dbReference>
<evidence type="ECO:0000259" key="1">
    <source>
        <dbReference type="Pfam" id="PF22589"/>
    </source>
</evidence>
<gene>
    <name evidence="2" type="primary">ATp6v1fnb</name>
    <name evidence="2" type="ORF">AOXY_G11518</name>
</gene>
<comment type="caution">
    <text evidence="2">The sequence shown here is derived from an EMBL/GenBank/DDBJ whole genome shotgun (WGS) entry which is preliminary data.</text>
</comment>
<sequence length="174" mass="20515">MAREVSMTSQRQDFWKEAKLKETSIRLAWHRDTGKKYAKTATRSTHDTKTILPTIPVIKKQEIKEKDVAEKLRLVQEKMKPVDELVEMRPVSAETKEVLYHGFAKDETGRHKYLQKRKLKKPEEKYTYPLTSNWAYGWNQGHMEKTYVPPHGKSRIVQDTFFFLKKVGSSQNLF</sequence>
<protein>
    <submittedName>
        <fullName evidence="2">Protein ATP6V1FNB-like</fullName>
    </submittedName>
</protein>
<dbReference type="Proteomes" id="UP001230051">
    <property type="component" value="Unassembled WGS sequence"/>
</dbReference>